<keyword evidence="1" id="KW-1277">Toxin-antitoxin system</keyword>
<proteinExistence type="predicted"/>
<organism evidence="2 3">
    <name type="scientific">Aerophototrophica crusticola</name>
    <dbReference type="NCBI Taxonomy" id="1709002"/>
    <lineage>
        <taxon>Bacteria</taxon>
        <taxon>Pseudomonadati</taxon>
        <taxon>Pseudomonadota</taxon>
        <taxon>Alphaproteobacteria</taxon>
        <taxon>Rhodospirillales</taxon>
        <taxon>Rhodospirillaceae</taxon>
        <taxon>Aerophototrophica</taxon>
    </lineage>
</organism>
<dbReference type="Gene3D" id="3.30.2310.20">
    <property type="entry name" value="RelE-like"/>
    <property type="match status" value="1"/>
</dbReference>
<dbReference type="SUPFAM" id="SSF143011">
    <property type="entry name" value="RelE-like"/>
    <property type="match status" value="1"/>
</dbReference>
<reference evidence="2" key="1">
    <citation type="submission" date="2020-04" db="EMBL/GenBank/DDBJ databases">
        <title>A desert anoxygenic phototrophic bacterium fixes CO2 using RubisCO under aerobic conditions.</title>
        <authorList>
            <person name="Tang K."/>
        </authorList>
    </citation>
    <scope>NUCLEOTIDE SEQUENCE [LARGE SCALE GENOMIC DNA]</scope>
    <source>
        <strain evidence="2">MIMtkB3</strain>
    </source>
</reference>
<evidence type="ECO:0000313" key="3">
    <source>
        <dbReference type="Proteomes" id="UP000501891"/>
    </source>
</evidence>
<keyword evidence="3" id="KW-1185">Reference proteome</keyword>
<evidence type="ECO:0000256" key="1">
    <source>
        <dbReference type="ARBA" id="ARBA00022649"/>
    </source>
</evidence>
<dbReference type="KEGG" id="acru:HHL28_01005"/>
<protein>
    <submittedName>
        <fullName evidence="2">Type II toxin-antitoxin system RelE/ParE family toxin</fullName>
    </submittedName>
</protein>
<dbReference type="EMBL" id="CP051775">
    <property type="protein sequence ID" value="QJE71876.1"/>
    <property type="molecule type" value="Genomic_DNA"/>
</dbReference>
<dbReference type="InterPro" id="IPR035093">
    <property type="entry name" value="RelE/ParE_toxin_dom_sf"/>
</dbReference>
<dbReference type="InterPro" id="IPR007712">
    <property type="entry name" value="RelE/ParE_toxin"/>
</dbReference>
<accession>A0A858R453</accession>
<name>A0A858R453_9PROT</name>
<dbReference type="Proteomes" id="UP000501891">
    <property type="component" value="Chromosome"/>
</dbReference>
<sequence>MFTIQLSTRARRDLQAVHAWYGQGGVIAKRRVQHIIKALEDLAGAPFRWPVDDLDSRFRMRIVEKHRIRYRVSMEDRVVEVVRIRGPWQNLP</sequence>
<dbReference type="Pfam" id="PF05016">
    <property type="entry name" value="ParE_toxin"/>
    <property type="match status" value="1"/>
</dbReference>
<evidence type="ECO:0000313" key="2">
    <source>
        <dbReference type="EMBL" id="QJE71876.1"/>
    </source>
</evidence>
<dbReference type="AlphaFoldDB" id="A0A858R453"/>
<gene>
    <name evidence="2" type="ORF">HHL28_01005</name>
</gene>